<dbReference type="RefSeq" id="WP_021591604.1">
    <property type="nucleotide sequence ID" value="NZ_FOVH01000013.1"/>
</dbReference>
<dbReference type="Pfam" id="PF20530">
    <property type="entry name" value="DUF6745"/>
    <property type="match status" value="1"/>
</dbReference>
<dbReference type="STRING" id="1993.SAMN04489713_113221"/>
<evidence type="ECO:0000313" key="3">
    <source>
        <dbReference type="Proteomes" id="UP000183413"/>
    </source>
</evidence>
<dbReference type="EMBL" id="FOVH01000013">
    <property type="protein sequence ID" value="SFP36431.1"/>
    <property type="molecule type" value="Genomic_DNA"/>
</dbReference>
<dbReference type="Proteomes" id="UP000183413">
    <property type="component" value="Unassembled WGS sequence"/>
</dbReference>
<proteinExistence type="predicted"/>
<keyword evidence="3" id="KW-1185">Reference proteome</keyword>
<protein>
    <recommendedName>
        <fullName evidence="1">DUF6745 domain-containing protein</fullName>
    </recommendedName>
</protein>
<organism evidence="2 3">
    <name type="scientific">Actinomadura madurae</name>
    <dbReference type="NCBI Taxonomy" id="1993"/>
    <lineage>
        <taxon>Bacteria</taxon>
        <taxon>Bacillati</taxon>
        <taxon>Actinomycetota</taxon>
        <taxon>Actinomycetes</taxon>
        <taxon>Streptosporangiales</taxon>
        <taxon>Thermomonosporaceae</taxon>
        <taxon>Actinomadura</taxon>
    </lineage>
</organism>
<name>A0A1I5PSA6_9ACTN</name>
<dbReference type="InParanoid" id="A0A1I5PSA6"/>
<dbReference type="eggNOG" id="COG4886">
    <property type="taxonomic scope" value="Bacteria"/>
</dbReference>
<sequence length="404" mass="44723">MADQRPAHDHGRPPPAPTEERQALLPLVRDEWIGHGLAAGPADRAVAEAGVRDVYLGAGRRPPEHVIWLGSPMAGSIGADIRAGRLSLITRRAWRTLPEPTGEAIVERVPRDGAETDLIMLDPLPPDLVGHVERDPRWSGLLTRLDREVTAAVEAGLSRAVGAAVDQVAATWQDAQRSPEAAALPRLGAFRSRMLGRLAQLDLLARCGVLEPDRHGRGLLQVARAAGEWWPMRNSVILTERPTELHRDAEGRLHHPTGPAVRYPDGWCLWAWHGVTMPREIIEDDVPIRRAVSLRNSEQRRCAVELLAGRAGWRAVLDQAGWPRVGRETADPGNPGQILSLWCVEELYDDHLHLLLMTNGSLERDGTRREFAELVPGWIRDPVRAAAWQIGLTADQYSETVRRT</sequence>
<dbReference type="AlphaFoldDB" id="A0A1I5PSA6"/>
<accession>A0A1I5PSA6</accession>
<dbReference type="InterPro" id="IPR046633">
    <property type="entry name" value="DUF6745"/>
</dbReference>
<feature type="domain" description="DUF6745" evidence="1">
    <location>
        <begin position="216"/>
        <end position="399"/>
    </location>
</feature>
<evidence type="ECO:0000259" key="1">
    <source>
        <dbReference type="Pfam" id="PF20530"/>
    </source>
</evidence>
<reference evidence="2 3" key="1">
    <citation type="submission" date="2016-10" db="EMBL/GenBank/DDBJ databases">
        <authorList>
            <person name="de Groot N.N."/>
        </authorList>
    </citation>
    <scope>NUCLEOTIDE SEQUENCE [LARGE SCALE GENOMIC DNA]</scope>
    <source>
        <strain evidence="2 3">DSM 43067</strain>
    </source>
</reference>
<evidence type="ECO:0000313" key="2">
    <source>
        <dbReference type="EMBL" id="SFP36431.1"/>
    </source>
</evidence>
<gene>
    <name evidence="2" type="ORF">SAMN04489713_113221</name>
</gene>